<feature type="chain" id="PRO_5043239134" evidence="1">
    <location>
        <begin position="23"/>
        <end position="123"/>
    </location>
</feature>
<comment type="caution">
    <text evidence="2">The sequence shown here is derived from an EMBL/GenBank/DDBJ whole genome shotgun (WGS) entry which is preliminary data.</text>
</comment>
<organism evidence="2 3">
    <name type="scientific">Cannabis sativa</name>
    <name type="common">Hemp</name>
    <name type="synonym">Marijuana</name>
    <dbReference type="NCBI Taxonomy" id="3483"/>
    <lineage>
        <taxon>Eukaryota</taxon>
        <taxon>Viridiplantae</taxon>
        <taxon>Streptophyta</taxon>
        <taxon>Embryophyta</taxon>
        <taxon>Tracheophyta</taxon>
        <taxon>Spermatophyta</taxon>
        <taxon>Magnoliopsida</taxon>
        <taxon>eudicotyledons</taxon>
        <taxon>Gunneridae</taxon>
        <taxon>Pentapetalae</taxon>
        <taxon>rosids</taxon>
        <taxon>fabids</taxon>
        <taxon>Rosales</taxon>
        <taxon>Cannabaceae</taxon>
        <taxon>Cannabis</taxon>
    </lineage>
</organism>
<reference evidence="2 3" key="1">
    <citation type="journal article" date="2020" name="bioRxiv">
        <title>Sequence and annotation of 42 cannabis genomes reveals extensive copy number variation in cannabinoid synthesis and pathogen resistance genes.</title>
        <authorList>
            <person name="Mckernan K.J."/>
            <person name="Helbert Y."/>
            <person name="Kane L.T."/>
            <person name="Ebling H."/>
            <person name="Zhang L."/>
            <person name="Liu B."/>
            <person name="Eaton Z."/>
            <person name="Mclaughlin S."/>
            <person name="Kingan S."/>
            <person name="Baybayan P."/>
            <person name="Concepcion G."/>
            <person name="Jordan M."/>
            <person name="Riva A."/>
            <person name="Barbazuk W."/>
            <person name="Harkins T."/>
        </authorList>
    </citation>
    <scope>NUCLEOTIDE SEQUENCE [LARGE SCALE GENOMIC DNA]</scope>
    <source>
        <strain evidence="3">cv. Jamaican Lion 4</strain>
        <tissue evidence="2">Leaf</tissue>
    </source>
</reference>
<gene>
    <name evidence="2" type="ORF">G4B88_025222</name>
</gene>
<keyword evidence="3" id="KW-1185">Reference proteome</keyword>
<dbReference type="EMBL" id="JAATIQ010000157">
    <property type="protein sequence ID" value="KAF4376131.1"/>
    <property type="molecule type" value="Genomic_DNA"/>
</dbReference>
<accession>A0A803P9P4</accession>
<evidence type="ECO:0000313" key="3">
    <source>
        <dbReference type="Proteomes" id="UP000583929"/>
    </source>
</evidence>
<keyword evidence="1" id="KW-0732">Signal</keyword>
<dbReference type="AlphaFoldDB" id="A0A7J6FZF2"/>
<dbReference type="Proteomes" id="UP000583929">
    <property type="component" value="Unassembled WGS sequence"/>
</dbReference>
<feature type="signal peptide" evidence="1">
    <location>
        <begin position="1"/>
        <end position="22"/>
    </location>
</feature>
<evidence type="ECO:0000313" key="2">
    <source>
        <dbReference type="EMBL" id="KAF4376131.1"/>
    </source>
</evidence>
<name>A0A7J6FZF2_CANSA</name>
<sequence length="123" mass="13037">MAFNNALMVLLLLALVAATTHARVDFVGLFVNGHSPYCPPPGPTKCVNCECNEEGGKLVCVRTDSRKGKCPSSCSGGCACDYSLCPRCWCSYEVQACPKVCPPPSITTAEAAFENNLLASKTD</sequence>
<evidence type="ECO:0000256" key="1">
    <source>
        <dbReference type="SAM" id="SignalP"/>
    </source>
</evidence>
<protein>
    <submittedName>
        <fullName evidence="2">Uncharacterized protein</fullName>
    </submittedName>
</protein>
<proteinExistence type="predicted"/>
<accession>A0A7J6FZF2</accession>